<dbReference type="PANTHER" id="PTHR42942:SF1">
    <property type="entry name" value="ALKYLTRANSFERASE-LIKE PROTEIN 1"/>
    <property type="match status" value="1"/>
</dbReference>
<dbReference type="EMBL" id="CP002541">
    <property type="protein sequence ID" value="ADY12567.1"/>
    <property type="molecule type" value="Genomic_DNA"/>
</dbReference>
<organism evidence="3 4">
    <name type="scientific">Sphaerochaeta globosa (strain ATCC BAA-1886 / DSM 22777 / Buddy)</name>
    <name type="common">Spirochaeta sp. (strain Buddy)</name>
    <dbReference type="NCBI Taxonomy" id="158189"/>
    <lineage>
        <taxon>Bacteria</taxon>
        <taxon>Pseudomonadati</taxon>
        <taxon>Spirochaetota</taxon>
        <taxon>Spirochaetia</taxon>
        <taxon>Spirochaetales</taxon>
        <taxon>Sphaerochaetaceae</taxon>
        <taxon>Sphaerochaeta</taxon>
    </lineage>
</organism>
<keyword evidence="3" id="KW-0489">Methyltransferase</keyword>
<dbReference type="CDD" id="cd06445">
    <property type="entry name" value="ATase"/>
    <property type="match status" value="1"/>
</dbReference>
<dbReference type="Gene3D" id="1.10.10.10">
    <property type="entry name" value="Winged helix-like DNA-binding domain superfamily/Winged helix DNA-binding domain"/>
    <property type="match status" value="1"/>
</dbReference>
<dbReference type="InterPro" id="IPR052520">
    <property type="entry name" value="ATL_DNA_repair"/>
</dbReference>
<name>F0RY68_SPHGB</name>
<dbReference type="GO" id="GO:0032259">
    <property type="term" value="P:methylation"/>
    <property type="evidence" value="ECO:0007669"/>
    <property type="project" value="UniProtKB-KW"/>
</dbReference>
<proteinExistence type="predicted"/>
<keyword evidence="3" id="KW-0808">Transferase</keyword>
<dbReference type="Proteomes" id="UP000008466">
    <property type="component" value="Chromosome"/>
</dbReference>
<dbReference type="AlphaFoldDB" id="F0RY68"/>
<dbReference type="GO" id="GO:0006281">
    <property type="term" value="P:DNA repair"/>
    <property type="evidence" value="ECO:0007669"/>
    <property type="project" value="InterPro"/>
</dbReference>
<dbReference type="PANTHER" id="PTHR42942">
    <property type="entry name" value="6-O-METHYLGUANINE DNA METHYLTRANSFERASE"/>
    <property type="match status" value="1"/>
</dbReference>
<reference evidence="4" key="1">
    <citation type="submission" date="2011-02" db="EMBL/GenBank/DDBJ databases">
        <title>Complete sequence of Spirochaeta sp. Buddy.</title>
        <authorList>
            <person name="Lucas S."/>
            <person name="Copeland A."/>
            <person name="Lapidus A."/>
            <person name="Cheng J.-F."/>
            <person name="Goodwin L."/>
            <person name="Pitluck S."/>
            <person name="Zeytun A."/>
            <person name="Detter J.C."/>
            <person name="Han C."/>
            <person name="Tapia R."/>
            <person name="Land M."/>
            <person name="Hauser L."/>
            <person name="Kyrpides N."/>
            <person name="Ivanova N."/>
            <person name="Mikhailova N."/>
            <person name="Pagani I."/>
            <person name="Ritalahti K.M."/>
            <person name="Loeffler F.E."/>
            <person name="Woyke T."/>
        </authorList>
    </citation>
    <scope>NUCLEOTIDE SEQUENCE [LARGE SCALE GENOMIC DNA]</scope>
    <source>
        <strain evidence="4">ATCC BAA-1886 / DSM 22777 / Buddy</strain>
    </source>
</reference>
<dbReference type="InterPro" id="IPR036388">
    <property type="entry name" value="WH-like_DNA-bd_sf"/>
</dbReference>
<dbReference type="HOGENOM" id="CLU_000445_52_5_12"/>
<evidence type="ECO:0000313" key="4">
    <source>
        <dbReference type="Proteomes" id="UP000008466"/>
    </source>
</evidence>
<dbReference type="SUPFAM" id="SSF46767">
    <property type="entry name" value="Methylated DNA-protein cysteine methyltransferase, C-terminal domain"/>
    <property type="match status" value="1"/>
</dbReference>
<protein>
    <submittedName>
        <fullName evidence="3">Methylated-DNA/protein-cysteine methyltransferase</fullName>
    </submittedName>
</protein>
<evidence type="ECO:0000313" key="3">
    <source>
        <dbReference type="EMBL" id="ADY12567.1"/>
    </source>
</evidence>
<dbReference type="InterPro" id="IPR014048">
    <property type="entry name" value="MethylDNA_cys_MeTrfase_DNA-bd"/>
</dbReference>
<feature type="domain" description="Methylated-DNA-[protein]-cysteine S-methyltransferase DNA binding" evidence="2">
    <location>
        <begin position="4"/>
        <end position="80"/>
    </location>
</feature>
<evidence type="ECO:0000256" key="1">
    <source>
        <dbReference type="ARBA" id="ARBA00022763"/>
    </source>
</evidence>
<gene>
    <name evidence="3" type="ordered locus">SpiBuddy_0740</name>
</gene>
<dbReference type="KEGG" id="sbu:SpiBuddy_0740"/>
<accession>F0RY68</accession>
<dbReference type="InterPro" id="IPR036217">
    <property type="entry name" value="MethylDNA_cys_MeTrfase_DNAb"/>
</dbReference>
<dbReference type="eggNOG" id="COG3695">
    <property type="taxonomic scope" value="Bacteria"/>
</dbReference>
<dbReference type="Pfam" id="PF01035">
    <property type="entry name" value="DNA_binding_1"/>
    <property type="match status" value="1"/>
</dbReference>
<dbReference type="OrthoDB" id="9789813at2"/>
<evidence type="ECO:0000259" key="2">
    <source>
        <dbReference type="Pfam" id="PF01035"/>
    </source>
</evidence>
<keyword evidence="4" id="KW-1185">Reference proteome</keyword>
<dbReference type="GO" id="GO:0008168">
    <property type="term" value="F:methyltransferase activity"/>
    <property type="evidence" value="ECO:0007669"/>
    <property type="project" value="UniProtKB-KW"/>
</dbReference>
<sequence length="99" mass="11161">MNSFFTQVRDLVSRIPFAKVASYGQIASMLGDPRKARIVGWAMRGCPEELPWHRMVKADGSLPNAGFAELQKAMLEQEGIIFLDNGNIDMEQYVWKGDL</sequence>
<keyword evidence="1" id="KW-0227">DNA damage</keyword>